<evidence type="ECO:0000313" key="2">
    <source>
        <dbReference type="EMBL" id="CAB5221640.1"/>
    </source>
</evidence>
<name>A0A6J7WV66_9CAUD</name>
<protein>
    <submittedName>
        <fullName evidence="2">Uncharacterized protein</fullName>
    </submittedName>
</protein>
<feature type="region of interest" description="Disordered" evidence="1">
    <location>
        <begin position="1"/>
        <end position="20"/>
    </location>
</feature>
<dbReference type="EMBL" id="LR798293">
    <property type="protein sequence ID" value="CAB5221640.1"/>
    <property type="molecule type" value="Genomic_DNA"/>
</dbReference>
<accession>A0A6J7WV66</accession>
<proteinExistence type="predicted"/>
<organism evidence="2">
    <name type="scientific">uncultured Caudovirales phage</name>
    <dbReference type="NCBI Taxonomy" id="2100421"/>
    <lineage>
        <taxon>Viruses</taxon>
        <taxon>Duplodnaviria</taxon>
        <taxon>Heunggongvirae</taxon>
        <taxon>Uroviricota</taxon>
        <taxon>Caudoviricetes</taxon>
        <taxon>Peduoviridae</taxon>
        <taxon>Maltschvirus</taxon>
        <taxon>Maltschvirus maltsch</taxon>
    </lineage>
</organism>
<gene>
    <name evidence="2" type="ORF">UFOVP240_228</name>
</gene>
<evidence type="ECO:0000256" key="1">
    <source>
        <dbReference type="SAM" id="MobiDB-lite"/>
    </source>
</evidence>
<feature type="compositionally biased region" description="Basic residues" evidence="1">
    <location>
        <begin position="8"/>
        <end position="17"/>
    </location>
</feature>
<sequence length="109" mass="12411">MFIYVKNSSKKKSKPNAKQRELKADWEAMMKKYPAKEIVSTVALPKPKVYQRETVKYPSLNSGYHDCSKKPNPVYTGTKVKGIGTMHKSNAVPIFSDEEAMDIARMRRG</sequence>
<reference evidence="2" key="1">
    <citation type="submission" date="2020-05" db="EMBL/GenBank/DDBJ databases">
        <authorList>
            <person name="Chiriac C."/>
            <person name="Salcher M."/>
            <person name="Ghai R."/>
            <person name="Kavagutti S V."/>
        </authorList>
    </citation>
    <scope>NUCLEOTIDE SEQUENCE</scope>
</reference>